<organism evidence="9 10">
    <name type="scientific">Tunturiibacter empetritectus</name>
    <dbReference type="NCBI Taxonomy" id="3069691"/>
    <lineage>
        <taxon>Bacteria</taxon>
        <taxon>Pseudomonadati</taxon>
        <taxon>Acidobacteriota</taxon>
        <taxon>Terriglobia</taxon>
        <taxon>Terriglobales</taxon>
        <taxon>Acidobacteriaceae</taxon>
        <taxon>Tunturiibacter</taxon>
    </lineage>
</organism>
<evidence type="ECO:0000256" key="3">
    <source>
        <dbReference type="ARBA" id="ARBA00022452"/>
    </source>
</evidence>
<evidence type="ECO:0000256" key="2">
    <source>
        <dbReference type="ARBA" id="ARBA00022448"/>
    </source>
</evidence>
<dbReference type="Pfam" id="PF25183">
    <property type="entry name" value="OMP_b-brl_4"/>
    <property type="match status" value="1"/>
</dbReference>
<keyword evidence="2" id="KW-0813">Transport</keyword>
<dbReference type="AlphaFoldDB" id="A0A7W8IF72"/>
<evidence type="ECO:0000256" key="6">
    <source>
        <dbReference type="ARBA" id="ARBA00023237"/>
    </source>
</evidence>
<keyword evidence="10" id="KW-1185">Reference proteome</keyword>
<dbReference type="InterPro" id="IPR057601">
    <property type="entry name" value="Oar-like_b-barrel"/>
</dbReference>
<dbReference type="Proteomes" id="UP000568106">
    <property type="component" value="Unassembled WGS sequence"/>
</dbReference>
<reference evidence="9" key="1">
    <citation type="submission" date="2020-08" db="EMBL/GenBank/DDBJ databases">
        <title>Genomic Encyclopedia of Type Strains, Phase IV (KMG-V): Genome sequencing to study the core and pangenomes of soil and plant-associated prokaryotes.</title>
        <authorList>
            <person name="Whitman W."/>
        </authorList>
    </citation>
    <scope>NUCLEOTIDE SEQUENCE [LARGE SCALE GENOMIC DNA]</scope>
    <source>
        <strain evidence="9">M8UP27</strain>
    </source>
</reference>
<dbReference type="InterPro" id="IPR036942">
    <property type="entry name" value="Beta-barrel_TonB_sf"/>
</dbReference>
<dbReference type="PANTHER" id="PTHR30069:SF46">
    <property type="entry name" value="OAR PROTEIN"/>
    <property type="match status" value="1"/>
</dbReference>
<feature type="signal peptide" evidence="7">
    <location>
        <begin position="1"/>
        <end position="21"/>
    </location>
</feature>
<dbReference type="InterPro" id="IPR039426">
    <property type="entry name" value="TonB-dep_rcpt-like"/>
</dbReference>
<dbReference type="Pfam" id="PF13620">
    <property type="entry name" value="CarboxypepD_reg"/>
    <property type="match status" value="1"/>
</dbReference>
<protein>
    <recommendedName>
        <fullName evidence="8">TonB-dependent transporter Oar-like beta-barrel domain-containing protein</fullName>
    </recommendedName>
</protein>
<dbReference type="GO" id="GO:0044718">
    <property type="term" value="P:siderophore transmembrane transport"/>
    <property type="evidence" value="ECO:0007669"/>
    <property type="project" value="TreeGrafter"/>
</dbReference>
<evidence type="ECO:0000256" key="1">
    <source>
        <dbReference type="ARBA" id="ARBA00004571"/>
    </source>
</evidence>
<sequence length="1132" mass="121728">MNKVLLRICLMCLLGVSGASAQIANNTALVGTVVDASGSSVVGAQVTATEEATQVKYTATTNSQGYYSITFIKSGVYDLSVEKGGFKKEQTVGVPVSVDLAVRTDFDLKIGSTTETVTITASTAPLSTDDANLGETFSTKQVEDLPVQGHNALEVAALASNVTIGSKTSYSGNPPGVDFIGAGQRETQNDLTLDGVSIMNNLGNVTPARPGTDMISEVQMQSGNYPAQYGAYLGVHINLVSKVGTNDFHGVVYDYVKNTALNAHNFLDSPTQKKAPLNYNQYGFTLGGPVWIPKLYNGHNKTFFFGSYEKLNQKAQSAGTSTVMTGAQEGGDFSALGTLNPDGSCTGICLKDPYNKNAYYLNNQIPASELSTPAALIAKKYEAYVPLPNVAGINNNLNNVYFPNNLFIAQTLERVDENIGERVRLFVRYHWQNLTYANGNQVPVAGGYGPGNSRNLAIGYSHVITPRLVNDFHFGINKFLTDSLNYWYVNNLKGAGTSLGIPGFNYDTTTGNLGIPNVQLTSASGMNIGNNGTNWFQDDRTLDGYDQVSYTRGKHSIMAGLELRKLTLGRAATNESLGLFTFNGTLTGDSRADFALGLPASDQTPVSTIKGSVGEWRDGFFVLDNWQATSKLTINYGLRYDLPTVPYSLNGYARLLNADQTALIPPTTAQTPGAFTPTPGFKLASATHDNWGPRLGIAYRATDKTVIRGGAGFYYNANQLNSFTLLSSNYPLGAFVGYSAIGTKLSLADPTAGAASSSSAAGIPGSFQSAVQYDPKNKTQRSYQWNVSVGQELWRGAAFELQYLGSHSLHLDISDYTNLPINPSGNEIASYKTTKPTLNSRRPNQLFGSIRDLNNIAYSHYNGLTTIFRQRLFHGLSGQASYTWSHDLDIGSDSNGGGTASQPFNIKADYGNSNWDIRHRFVGVMTYDLPSFKGRNRWVQETLGGWQLNDIVNLQTGMPFNVVLGYNSAGFDQGTTRPSFVHLASAHCSLHNYITGNKTSCIDATAYTLPVAPQTLNSSGGIVAYNYGFGNTSRNTLHGPGFSYDNLSLFKDFGLRERMKIQFRAEALNVFNHPSAANPNSSNGSGNPTLNAASQSSTAVSTSGFGQVIGVQTLPGELSGARSLQLAGKFIF</sequence>
<dbReference type="InterPro" id="IPR008969">
    <property type="entry name" value="CarboxyPept-like_regulatory"/>
</dbReference>
<dbReference type="SUPFAM" id="SSF49464">
    <property type="entry name" value="Carboxypeptidase regulatory domain-like"/>
    <property type="match status" value="1"/>
</dbReference>
<keyword evidence="5" id="KW-0472">Membrane</keyword>
<name>A0A7W8IF72_9BACT</name>
<dbReference type="SUPFAM" id="SSF56935">
    <property type="entry name" value="Porins"/>
    <property type="match status" value="1"/>
</dbReference>
<evidence type="ECO:0000259" key="8">
    <source>
        <dbReference type="Pfam" id="PF25183"/>
    </source>
</evidence>
<evidence type="ECO:0000256" key="5">
    <source>
        <dbReference type="ARBA" id="ARBA00023136"/>
    </source>
</evidence>
<dbReference type="Gene3D" id="2.40.170.20">
    <property type="entry name" value="TonB-dependent receptor, beta-barrel domain"/>
    <property type="match status" value="1"/>
</dbReference>
<keyword evidence="6" id="KW-0998">Cell outer membrane</keyword>
<dbReference type="EMBL" id="JACHDY010000001">
    <property type="protein sequence ID" value="MBB5316052.1"/>
    <property type="molecule type" value="Genomic_DNA"/>
</dbReference>
<dbReference type="Gene3D" id="2.60.40.1120">
    <property type="entry name" value="Carboxypeptidase-like, regulatory domain"/>
    <property type="match status" value="1"/>
</dbReference>
<evidence type="ECO:0000313" key="10">
    <source>
        <dbReference type="Proteomes" id="UP000568106"/>
    </source>
</evidence>
<feature type="chain" id="PRO_5031020263" description="TonB-dependent transporter Oar-like beta-barrel domain-containing protein" evidence="7">
    <location>
        <begin position="22"/>
        <end position="1132"/>
    </location>
</feature>
<proteinExistence type="predicted"/>
<keyword evidence="3" id="KW-1134">Transmembrane beta strand</keyword>
<comment type="subcellular location">
    <subcellularLocation>
        <location evidence="1">Cell outer membrane</location>
        <topology evidence="1">Multi-pass membrane protein</topology>
    </subcellularLocation>
</comment>
<gene>
    <name evidence="9" type="ORF">HDF09_000702</name>
</gene>
<comment type="caution">
    <text evidence="9">The sequence shown here is derived from an EMBL/GenBank/DDBJ whole genome shotgun (WGS) entry which is preliminary data.</text>
</comment>
<dbReference type="GO" id="GO:0015344">
    <property type="term" value="F:siderophore uptake transmembrane transporter activity"/>
    <property type="evidence" value="ECO:0007669"/>
    <property type="project" value="TreeGrafter"/>
</dbReference>
<feature type="domain" description="TonB-dependent transporter Oar-like beta-barrel" evidence="8">
    <location>
        <begin position="240"/>
        <end position="1110"/>
    </location>
</feature>
<dbReference type="PANTHER" id="PTHR30069">
    <property type="entry name" value="TONB-DEPENDENT OUTER MEMBRANE RECEPTOR"/>
    <property type="match status" value="1"/>
</dbReference>
<keyword evidence="4" id="KW-0812">Transmembrane</keyword>
<keyword evidence="7" id="KW-0732">Signal</keyword>
<evidence type="ECO:0000256" key="4">
    <source>
        <dbReference type="ARBA" id="ARBA00022692"/>
    </source>
</evidence>
<evidence type="ECO:0000256" key="7">
    <source>
        <dbReference type="SAM" id="SignalP"/>
    </source>
</evidence>
<evidence type="ECO:0000313" key="9">
    <source>
        <dbReference type="EMBL" id="MBB5316052.1"/>
    </source>
</evidence>
<dbReference type="GO" id="GO:0009279">
    <property type="term" value="C:cell outer membrane"/>
    <property type="evidence" value="ECO:0007669"/>
    <property type="project" value="UniProtKB-SubCell"/>
</dbReference>
<accession>A0A7W8IF72</accession>